<dbReference type="Gene3D" id="3.40.50.450">
    <property type="match status" value="1"/>
</dbReference>
<evidence type="ECO:0000313" key="5">
    <source>
        <dbReference type="EMBL" id="CAA7602562.1"/>
    </source>
</evidence>
<dbReference type="SUPFAM" id="SSF102405">
    <property type="entry name" value="MCP/YpsA-like"/>
    <property type="match status" value="1"/>
</dbReference>
<evidence type="ECO:0000256" key="2">
    <source>
        <dbReference type="SAM" id="MobiDB-lite"/>
    </source>
</evidence>
<name>A0A8S0WHB3_9FIRM</name>
<reference evidence="6" key="1">
    <citation type="submission" date="2014-11" db="EMBL/GenBank/DDBJ databases">
        <authorList>
            <person name="Hornung B.V."/>
        </authorList>
    </citation>
    <scope>NUCLEOTIDE SEQUENCE</scope>
    <source>
        <strain evidence="6">INE</strain>
    </source>
</reference>
<dbReference type="Pfam" id="PF17782">
    <property type="entry name" value="WHD_DprA"/>
    <property type="match status" value="1"/>
</dbReference>
<accession>A0A8S0WHB3</accession>
<dbReference type="EMBL" id="LR746496">
    <property type="protein sequence ID" value="CAA7602562.1"/>
    <property type="molecule type" value="Genomic_DNA"/>
</dbReference>
<gene>
    <name evidence="6" type="ORF">DEACI_1753</name>
    <name evidence="5" type="ORF">DEACI_3241</name>
</gene>
<comment type="similarity">
    <text evidence="1">Belongs to the DprA/Smf family.</text>
</comment>
<dbReference type="PANTHER" id="PTHR43022:SF1">
    <property type="entry name" value="PROTEIN SMF"/>
    <property type="match status" value="1"/>
</dbReference>
<dbReference type="EMBL" id="CDGJ01000048">
    <property type="protein sequence ID" value="CEJ07292.1"/>
    <property type="molecule type" value="Genomic_DNA"/>
</dbReference>
<feature type="region of interest" description="Disordered" evidence="2">
    <location>
        <begin position="339"/>
        <end position="378"/>
    </location>
</feature>
<feature type="domain" description="DprA winged helix" evidence="4">
    <location>
        <begin position="376"/>
        <end position="428"/>
    </location>
</feature>
<sequence length="436" mass="46366">MENLEREKRFRAALRAVPGLGSRRLRQLIAVFGSAEAAWQAPARAFTDWKAAWVSEMLDLRKKILPERVAEELDRAGIRLVAPAERSYPKLLAELADAPPLLYFKGHLSEGQEGLAIVGSRRGTPYGKAAAEFLARKVAERGIVIVSGLARGIDTSAHKGALAADGVTWAFLGNGLDTIYPPENRKLAEAVLEKGALVSEFTPGTPPDGGHFPARNRLISGACRGVVVIEAAAKSGALITADFALEQGREVFALPGPIFSEMSKGTNHLLRQGARIVDEVDDIWAEIPVWQKGGGAGREPGRGPQFAARREAACCGSAPGKSAANRQSALVQLELNIDEPGDAKGRGAPHVSAAGREEGRGALGRGCSKGRGPGGAVDPAQAEILEQMSDLPIHIDQLACRVKMAVQELPLLLLELQLAGVIEQLPGQLYVLARKI</sequence>
<feature type="compositionally biased region" description="Gly residues" evidence="2">
    <location>
        <begin position="361"/>
        <end position="375"/>
    </location>
</feature>
<keyword evidence="7" id="KW-1185">Reference proteome</keyword>
<dbReference type="InterPro" id="IPR036388">
    <property type="entry name" value="WH-like_DNA-bd_sf"/>
</dbReference>
<dbReference type="Pfam" id="PF02481">
    <property type="entry name" value="DNA_processg_A"/>
    <property type="match status" value="1"/>
</dbReference>
<dbReference type="Proteomes" id="UP000836597">
    <property type="component" value="Chromosome"/>
</dbReference>
<proteinExistence type="inferred from homology"/>
<dbReference type="InterPro" id="IPR041614">
    <property type="entry name" value="DprA_WH"/>
</dbReference>
<dbReference type="Proteomes" id="UP001071230">
    <property type="component" value="Unassembled WGS sequence"/>
</dbReference>
<dbReference type="InterPro" id="IPR003488">
    <property type="entry name" value="DprA"/>
</dbReference>
<dbReference type="NCBIfam" id="TIGR00732">
    <property type="entry name" value="dprA"/>
    <property type="match status" value="1"/>
</dbReference>
<evidence type="ECO:0000313" key="6">
    <source>
        <dbReference type="EMBL" id="CEJ07292.1"/>
    </source>
</evidence>
<reference evidence="5" key="2">
    <citation type="submission" date="2020-01" db="EMBL/GenBank/DDBJ databases">
        <authorList>
            <person name="Hornung B."/>
        </authorList>
    </citation>
    <scope>NUCLEOTIDE SEQUENCE</scope>
    <source>
        <strain evidence="5">PacBioINE</strain>
    </source>
</reference>
<evidence type="ECO:0000259" key="4">
    <source>
        <dbReference type="Pfam" id="PF17782"/>
    </source>
</evidence>
<dbReference type="PANTHER" id="PTHR43022">
    <property type="entry name" value="PROTEIN SMF"/>
    <property type="match status" value="1"/>
</dbReference>
<organism evidence="5">
    <name type="scientific">Acididesulfobacillus acetoxydans</name>
    <dbReference type="NCBI Taxonomy" id="1561005"/>
    <lineage>
        <taxon>Bacteria</taxon>
        <taxon>Bacillati</taxon>
        <taxon>Bacillota</taxon>
        <taxon>Clostridia</taxon>
        <taxon>Eubacteriales</taxon>
        <taxon>Peptococcaceae</taxon>
        <taxon>Acididesulfobacillus</taxon>
    </lineage>
</organism>
<evidence type="ECO:0000256" key="1">
    <source>
        <dbReference type="ARBA" id="ARBA00006525"/>
    </source>
</evidence>
<dbReference type="Gene3D" id="1.10.10.10">
    <property type="entry name" value="Winged helix-like DNA-binding domain superfamily/Winged helix DNA-binding domain"/>
    <property type="match status" value="1"/>
</dbReference>
<dbReference type="GO" id="GO:0009294">
    <property type="term" value="P:DNA-mediated transformation"/>
    <property type="evidence" value="ECO:0007669"/>
    <property type="project" value="InterPro"/>
</dbReference>
<dbReference type="InterPro" id="IPR057666">
    <property type="entry name" value="DrpA_SLOG"/>
</dbReference>
<feature type="domain" description="Smf/DprA SLOG" evidence="3">
    <location>
        <begin position="80"/>
        <end position="287"/>
    </location>
</feature>
<evidence type="ECO:0000313" key="7">
    <source>
        <dbReference type="Proteomes" id="UP001071230"/>
    </source>
</evidence>
<dbReference type="KEGG" id="aacx:DEACI_3241"/>
<dbReference type="RefSeq" id="WP_240985910.1">
    <property type="nucleotide sequence ID" value="NZ_CDGJ01000048.1"/>
</dbReference>
<protein>
    <submittedName>
        <fullName evidence="5">DNA protecting protein DprA</fullName>
    </submittedName>
    <submittedName>
        <fullName evidence="6">Protein smf</fullName>
    </submittedName>
</protein>
<dbReference type="AlphaFoldDB" id="A0A8S0WHB3"/>
<evidence type="ECO:0000259" key="3">
    <source>
        <dbReference type="Pfam" id="PF02481"/>
    </source>
</evidence>